<keyword evidence="9" id="KW-1185">Reference proteome</keyword>
<dbReference type="InterPro" id="IPR033749">
    <property type="entry name" value="Polyprenyl_synt_CS"/>
</dbReference>
<dbReference type="PROSITE" id="PS00723">
    <property type="entry name" value="POLYPRENYL_SYNTHASE_1"/>
    <property type="match status" value="1"/>
</dbReference>
<protein>
    <submittedName>
        <fullName evidence="8">Geranyltranstransferase</fullName>
        <ecNumber evidence="8">2.5.1.10</ecNumber>
    </submittedName>
</protein>
<dbReference type="GO" id="GO:0016114">
    <property type="term" value="P:terpenoid biosynthetic process"/>
    <property type="evidence" value="ECO:0007669"/>
    <property type="project" value="UniProtKB-ARBA"/>
</dbReference>
<keyword evidence="6" id="KW-0414">Isoprene biosynthesis</keyword>
<evidence type="ECO:0000256" key="2">
    <source>
        <dbReference type="ARBA" id="ARBA00006706"/>
    </source>
</evidence>
<dbReference type="GO" id="GO:0046872">
    <property type="term" value="F:metal ion binding"/>
    <property type="evidence" value="ECO:0007669"/>
    <property type="project" value="UniProtKB-KW"/>
</dbReference>
<evidence type="ECO:0000256" key="4">
    <source>
        <dbReference type="ARBA" id="ARBA00022723"/>
    </source>
</evidence>
<dbReference type="PANTHER" id="PTHR43281">
    <property type="entry name" value="FARNESYL DIPHOSPHATE SYNTHASE"/>
    <property type="match status" value="1"/>
</dbReference>
<dbReference type="AlphaFoldDB" id="I0II35"/>
<keyword evidence="5" id="KW-0460">Magnesium</keyword>
<evidence type="ECO:0000256" key="7">
    <source>
        <dbReference type="RuleBase" id="RU004466"/>
    </source>
</evidence>
<reference evidence="8 9" key="1">
    <citation type="submission" date="2012-02" db="EMBL/GenBank/DDBJ databases">
        <title>Complete genome sequence of Phycisphaera mikurensis NBRC 102666.</title>
        <authorList>
            <person name="Ankai A."/>
            <person name="Hosoyama A."/>
            <person name="Terui Y."/>
            <person name="Sekine M."/>
            <person name="Fukai R."/>
            <person name="Kato Y."/>
            <person name="Nakamura S."/>
            <person name="Yamada-Narita S."/>
            <person name="Kawakoshi A."/>
            <person name="Fukunaga Y."/>
            <person name="Yamazaki S."/>
            <person name="Fujita N."/>
        </authorList>
    </citation>
    <scope>NUCLEOTIDE SEQUENCE [LARGE SCALE GENOMIC DNA]</scope>
    <source>
        <strain evidence="9">NBRC 102666 / KCTC 22515 / FYK2301M01</strain>
    </source>
</reference>
<evidence type="ECO:0000256" key="1">
    <source>
        <dbReference type="ARBA" id="ARBA00001946"/>
    </source>
</evidence>
<dbReference type="PANTHER" id="PTHR43281:SF1">
    <property type="entry name" value="FARNESYL DIPHOSPHATE SYNTHASE"/>
    <property type="match status" value="1"/>
</dbReference>
<evidence type="ECO:0000256" key="6">
    <source>
        <dbReference type="ARBA" id="ARBA00023229"/>
    </source>
</evidence>
<dbReference type="InterPro" id="IPR008949">
    <property type="entry name" value="Isoprenoid_synthase_dom_sf"/>
</dbReference>
<dbReference type="KEGG" id="phm:PSMK_27640"/>
<name>I0II35_PHYMF</name>
<dbReference type="GO" id="GO:0004337">
    <property type="term" value="F:(2E,6E)-farnesyl diphosphate synthase activity"/>
    <property type="evidence" value="ECO:0007669"/>
    <property type="project" value="UniProtKB-EC"/>
</dbReference>
<gene>
    <name evidence="8" type="primary">ispA</name>
    <name evidence="8" type="ordered locus">PSMK_27640</name>
</gene>
<comment type="cofactor">
    <cofactor evidence="1">
        <name>Mg(2+)</name>
        <dbReference type="ChEBI" id="CHEBI:18420"/>
    </cofactor>
</comment>
<evidence type="ECO:0000256" key="5">
    <source>
        <dbReference type="ARBA" id="ARBA00022842"/>
    </source>
</evidence>
<dbReference type="FunFam" id="1.10.600.10:FF:000001">
    <property type="entry name" value="Geranylgeranyl diphosphate synthase"/>
    <property type="match status" value="1"/>
</dbReference>
<dbReference type="InterPro" id="IPR000092">
    <property type="entry name" value="Polyprenyl_synt"/>
</dbReference>
<comment type="similarity">
    <text evidence="2 7">Belongs to the FPP/GGPP synthase family.</text>
</comment>
<proteinExistence type="inferred from homology"/>
<dbReference type="Gene3D" id="1.10.600.10">
    <property type="entry name" value="Farnesyl Diphosphate Synthase"/>
    <property type="match status" value="1"/>
</dbReference>
<evidence type="ECO:0000313" key="8">
    <source>
        <dbReference type="EMBL" id="BAM04923.1"/>
    </source>
</evidence>
<dbReference type="EMBL" id="AP012338">
    <property type="protein sequence ID" value="BAM04923.1"/>
    <property type="molecule type" value="Genomic_DNA"/>
</dbReference>
<dbReference type="SFLD" id="SFLDG01017">
    <property type="entry name" value="Polyprenyl_Transferase_Like"/>
    <property type="match status" value="1"/>
</dbReference>
<dbReference type="eggNOG" id="COG0142">
    <property type="taxonomic scope" value="Bacteria"/>
</dbReference>
<dbReference type="CDD" id="cd00685">
    <property type="entry name" value="Trans_IPPS_HT"/>
    <property type="match status" value="1"/>
</dbReference>
<dbReference type="HOGENOM" id="CLU_014015_0_0_0"/>
<dbReference type="SFLD" id="SFLDS00005">
    <property type="entry name" value="Isoprenoid_Synthase_Type_I"/>
    <property type="match status" value="1"/>
</dbReference>
<dbReference type="STRING" id="1142394.PSMK_27640"/>
<keyword evidence="3 7" id="KW-0808">Transferase</keyword>
<organism evidence="8 9">
    <name type="scientific">Phycisphaera mikurensis (strain NBRC 102666 / KCTC 22515 / FYK2301M01)</name>
    <dbReference type="NCBI Taxonomy" id="1142394"/>
    <lineage>
        <taxon>Bacteria</taxon>
        <taxon>Pseudomonadati</taxon>
        <taxon>Planctomycetota</taxon>
        <taxon>Phycisphaerae</taxon>
        <taxon>Phycisphaerales</taxon>
        <taxon>Phycisphaeraceae</taxon>
        <taxon>Phycisphaera</taxon>
    </lineage>
</organism>
<evidence type="ECO:0000256" key="3">
    <source>
        <dbReference type="ARBA" id="ARBA00022679"/>
    </source>
</evidence>
<dbReference type="Pfam" id="PF00348">
    <property type="entry name" value="polyprenyl_synt"/>
    <property type="match status" value="1"/>
</dbReference>
<dbReference type="Proteomes" id="UP000007881">
    <property type="component" value="Chromosome"/>
</dbReference>
<dbReference type="SUPFAM" id="SSF48576">
    <property type="entry name" value="Terpenoid synthases"/>
    <property type="match status" value="1"/>
</dbReference>
<accession>I0II35</accession>
<sequence length="324" mass="33790">MSQVCGPVASRCPPKPEAAPAAGLPLYVRPARGPHPEEGLLESDEELKRRVDAAIGAAVRARGLPQPLEDAVLYAVLGPGKRTRPILCLRACEAVGGAWEAALPAAVAIEMVHAFSLVHDDLPAMDDDDLRRGRPTAHRAFREDLAILAGDGLQSLAAEALSAPGLDRRLPGELARATTDMIAGQVLDTVGGFPADATDDQRLRAIHRKKTAALLMAACRMGAICGGADGRTIAELSVYAVCLGICFQAVDDLLDVTADAAALGKATGKDADAGKLTYPGLYGVDGTRERIAGYRDEALAALAPLGPAADRLREMARTLAIRGA</sequence>
<evidence type="ECO:0000313" key="9">
    <source>
        <dbReference type="Proteomes" id="UP000007881"/>
    </source>
</evidence>
<dbReference type="EC" id="2.5.1.10" evidence="8"/>
<keyword evidence="4" id="KW-0479">Metal-binding</keyword>